<dbReference type="Proteomes" id="UP000225215">
    <property type="component" value="Segment"/>
</dbReference>
<organism evidence="1 2">
    <name type="scientific">Aeromonas phage 65.2</name>
    <dbReference type="NCBI Taxonomy" id="1932896"/>
    <lineage>
        <taxon>Viruses</taxon>
        <taxon>Duplodnaviria</taxon>
        <taxon>Heunggongvirae</taxon>
        <taxon>Uroviricota</taxon>
        <taxon>Caudoviricetes</taxon>
        <taxon>Pantevenvirales</taxon>
        <taxon>Straboviridae</taxon>
        <taxon>Emmerichvirinae</taxon>
        <taxon>Ishigurovirus</taxon>
        <taxon>Ishigurovirus osborne</taxon>
    </lineage>
</organism>
<accession>A0A219YC08</accession>
<evidence type="ECO:0000313" key="1">
    <source>
        <dbReference type="EMBL" id="APU01536.1"/>
    </source>
</evidence>
<sequence>MNFKLDDSNLVINHLFLNQSQEILEKIRETRSKDVIDEPFKLTIMINGVEIEHVDSYENFMKYQYEVMENRLKQEYNVDAFDMRVRDAAEKIIKDKFGDLMDKMYDFERSVDFGNSVIETEWGM</sequence>
<evidence type="ECO:0000313" key="2">
    <source>
        <dbReference type="Proteomes" id="UP000225215"/>
    </source>
</evidence>
<protein>
    <submittedName>
        <fullName evidence="1">Uncharacterized protein</fullName>
    </submittedName>
</protein>
<reference evidence="1 2" key="1">
    <citation type="journal article" date="2017" name="Sci. Rep.">
        <title>Characterization and diversity of phages infecting Aeromonas salmonicida subsp. salmonicida.</title>
        <authorList>
            <person name="Vincent A.T."/>
            <person name="Paquet V.E."/>
            <person name="Bernatchez A."/>
            <person name="Tremblay D.M."/>
            <person name="Moineau S."/>
            <person name="Charette S.J."/>
        </authorList>
    </citation>
    <scope>NUCLEOTIDE SEQUENCE [LARGE SCALE GENOMIC DNA]</scope>
</reference>
<name>A0A219YC08_9CAUD</name>
<dbReference type="EMBL" id="KY290955">
    <property type="protein sequence ID" value="APU01536.1"/>
    <property type="molecule type" value="Genomic_DNA"/>
</dbReference>
<proteinExistence type="predicted"/>